<dbReference type="InterPro" id="IPR022720">
    <property type="entry name" value="Motility-assoc_prot_GldM_N"/>
</dbReference>
<comment type="caution">
    <text evidence="5">The sequence shown here is derived from an EMBL/GenBank/DDBJ whole genome shotgun (WGS) entry which is preliminary data.</text>
</comment>
<evidence type="ECO:0000313" key="6">
    <source>
        <dbReference type="Proteomes" id="UP000281985"/>
    </source>
</evidence>
<organism evidence="5 6">
    <name type="scientific">Dokdonia sinensis</name>
    <dbReference type="NCBI Taxonomy" id="2479847"/>
    <lineage>
        <taxon>Bacteria</taxon>
        <taxon>Pseudomonadati</taxon>
        <taxon>Bacteroidota</taxon>
        <taxon>Flavobacteriia</taxon>
        <taxon>Flavobacteriales</taxon>
        <taxon>Flavobacteriaceae</taxon>
        <taxon>Dokdonia</taxon>
    </lineage>
</organism>
<dbReference type="EMBL" id="REFV01000016">
    <property type="protein sequence ID" value="RMB56532.1"/>
    <property type="molecule type" value="Genomic_DNA"/>
</dbReference>
<dbReference type="Pfam" id="PF12081">
    <property type="entry name" value="GldM_1st"/>
    <property type="match status" value="1"/>
</dbReference>
<dbReference type="InterPro" id="IPR048406">
    <property type="entry name" value="GldM_Ig-like-2"/>
</dbReference>
<dbReference type="RefSeq" id="WP_121918344.1">
    <property type="nucleotide sequence ID" value="NZ_REFV01000016.1"/>
</dbReference>
<evidence type="ECO:0000259" key="1">
    <source>
        <dbReference type="Pfam" id="PF12080"/>
    </source>
</evidence>
<dbReference type="InterPro" id="IPR022719">
    <property type="entry name" value="Motility-assoc_prot_GldM_C"/>
</dbReference>
<evidence type="ECO:0000259" key="2">
    <source>
        <dbReference type="Pfam" id="PF12081"/>
    </source>
</evidence>
<evidence type="ECO:0000259" key="4">
    <source>
        <dbReference type="Pfam" id="PF21602"/>
    </source>
</evidence>
<dbReference type="InterPro" id="IPR048405">
    <property type="entry name" value="GldM_Ig-like-1"/>
</dbReference>
<feature type="domain" description="Gliding motility-associated protein GldM C-terminal" evidence="1">
    <location>
        <begin position="417"/>
        <end position="522"/>
    </location>
</feature>
<dbReference type="NCBIfam" id="TIGR03517">
    <property type="entry name" value="GldM_gliding"/>
    <property type="match status" value="1"/>
</dbReference>
<dbReference type="Pfam" id="PF21602">
    <property type="entry name" value="GldM_3rd"/>
    <property type="match status" value="1"/>
</dbReference>
<reference evidence="5 6" key="1">
    <citation type="submission" date="2018-10" db="EMBL/GenBank/DDBJ databases">
        <title>Dokdonia luteus sp. nov., isolated from sea water.</title>
        <authorList>
            <person name="Zhou L.Y."/>
            <person name="Du Z.J."/>
        </authorList>
    </citation>
    <scope>NUCLEOTIDE SEQUENCE [LARGE SCALE GENOMIC DNA]</scope>
    <source>
        <strain evidence="5 6">SH27</strain>
    </source>
</reference>
<dbReference type="Proteomes" id="UP000281985">
    <property type="component" value="Unassembled WGS sequence"/>
</dbReference>
<accession>A0A3M0G2V4</accession>
<feature type="domain" description="Gliding motility-associated protein GldM second immunoglobulin-like" evidence="4">
    <location>
        <begin position="334"/>
        <end position="414"/>
    </location>
</feature>
<dbReference type="InterPro" id="IPR019859">
    <property type="entry name" value="Motility-assoc_prot_GldM"/>
</dbReference>
<gene>
    <name evidence="5" type="primary">gldM</name>
    <name evidence="5" type="ORF">EAX61_14075</name>
</gene>
<feature type="domain" description="Gliding motility-associated protein GldM N-terminal" evidence="2">
    <location>
        <begin position="31"/>
        <end position="221"/>
    </location>
</feature>
<name>A0A3M0G2V4_9FLAO</name>
<feature type="domain" description="Gliding motility-associated protein GldM first immunoglobulin-like" evidence="3">
    <location>
        <begin position="233"/>
        <end position="329"/>
    </location>
</feature>
<dbReference type="OrthoDB" id="1490890at2"/>
<proteinExistence type="predicted"/>
<sequence length="524" mass="56805">MAGGKLSARQKMINLMYLVFIAMLALNMSKEVLSAFGSINEKLTRSNANFESKNDLALAGLRENASANKKAEATAAKAQQAHELSNEYYSYLQSQKDLLLGEVDDPTDYETMDKSNFLDELYYEGGQLTEAGKEYLAQMDKYRTGMLALMDGNNPVLAEQLESDFSTEPITTGEGEGNKTTQDYISYHYVGFPSVSSLTKMTQTQNDIRSVENEYLSKLLAGDLKALTNISEANYETVMTTTKGAYYSSDSFDGIISLGRVDETTKPERVELKIDGRDIREDQYEFKGGRVALKLGAGSVGEHKITGNLVFLQDGEEVIVPVEKSYTTIGKPNSATIAADKMNVVYRGVANPMTIDFAGIDPSKVNASAPGLSKKSGTSYTMNPGTGREVTISVNATLPNGGGPVSDKATFRIKDIPRPVGTVRGDDSGDMKMTREALEQSPVGAALPDFDFDLTLNVSSFKFKVAGAGTVQVNGSRLNAQAKSALQKAKRGSSVQIFDIKASIQGNSNYRLPKVSPVFIELSN</sequence>
<dbReference type="Pfam" id="PF12080">
    <property type="entry name" value="GldM_4th"/>
    <property type="match status" value="1"/>
</dbReference>
<dbReference type="AlphaFoldDB" id="A0A3M0G2V4"/>
<evidence type="ECO:0000259" key="3">
    <source>
        <dbReference type="Pfam" id="PF21601"/>
    </source>
</evidence>
<evidence type="ECO:0000313" key="5">
    <source>
        <dbReference type="EMBL" id="RMB56532.1"/>
    </source>
</evidence>
<dbReference type="Pfam" id="PF21601">
    <property type="entry name" value="GldM_2nd"/>
    <property type="match status" value="1"/>
</dbReference>
<keyword evidence="6" id="KW-1185">Reference proteome</keyword>
<protein>
    <submittedName>
        <fullName evidence="5">Gliding motility protein GldM</fullName>
    </submittedName>
</protein>